<keyword evidence="2" id="KW-0472">Membrane</keyword>
<gene>
    <name evidence="3" type="ORF">L3Y34_019607</name>
</gene>
<dbReference type="PANTHER" id="PTHR21650:SF4">
    <property type="entry name" value="MEMBRALIN"/>
    <property type="match status" value="1"/>
</dbReference>
<keyword evidence="2" id="KW-0812">Transmembrane</keyword>
<evidence type="ECO:0000313" key="3">
    <source>
        <dbReference type="EMBL" id="ULU08520.1"/>
    </source>
</evidence>
<dbReference type="Proteomes" id="UP000827892">
    <property type="component" value="Chromosome II"/>
</dbReference>
<feature type="transmembrane region" description="Helical" evidence="2">
    <location>
        <begin position="501"/>
        <end position="521"/>
    </location>
</feature>
<evidence type="ECO:0000313" key="4">
    <source>
        <dbReference type="Proteomes" id="UP000827892"/>
    </source>
</evidence>
<feature type="transmembrane region" description="Helical" evidence="2">
    <location>
        <begin position="104"/>
        <end position="124"/>
    </location>
</feature>
<feature type="transmembrane region" description="Helical" evidence="2">
    <location>
        <begin position="377"/>
        <end position="397"/>
    </location>
</feature>
<proteinExistence type="predicted"/>
<feature type="compositionally biased region" description="Low complexity" evidence="1">
    <location>
        <begin position="573"/>
        <end position="582"/>
    </location>
</feature>
<dbReference type="Pfam" id="PF09746">
    <property type="entry name" value="Membralin"/>
    <property type="match status" value="1"/>
</dbReference>
<sequence length="669" mass="76151">MSGQPTNNEYPSPPPEILAQIQNPANVRIENPPQIGEVIQNNPRGGGNAGNAPQAPQPPPPNAQNNSLNAARFRDRLFHAMLVRVALKYSGKVNLRMRRLIEGVLLFLALVLLASLLFIHLNLYRSPVTCLKSIDADWIRKGILRIEVVRNLDVLEEKEKFITAYITDKSSRTCHFNPADVFRFGPSVIPYSITQGQQAADARRKRRYRPMSYYASMISLLRPNMFGYDDKDDDKTTDVKHYDPVEDVEYTDPLEAEAHQAFYESWKDREPREYEYLYRVEYAMMLGVLRLPSDFRDEHGIPMTWLRIDSKSTCFGDQISRLMMRLFVGYEDTVIAALRIKAANLSLVNPETLSMGYLHNMATHDQFHFVQHSLGKASYLVAAILVIIFTFAISMLLRFSHHQIFVFIIDLLHMFELQQPLNPPVAPLITVVLALVGMEAIMAEVFMDTSIAFYVILIVWVADQYDAICCHSTTSKKFWLRFFYIYQFFFYSYQYRFNGQYGGLALLTSSIFILHSMVYFFHHYEMPLILYQDRVSQVLADLHAPQFQNGMGTVEVQTITVAIHNHQNNNNASAATAAATTTGHPDGQTHESMIGDGDGSQENERPMEPLSPSSVFDARGPNLVVEEPAQADASDMEIEVERAPMLPEEIIAHQIVTDAMNELFNTHQE</sequence>
<feature type="transmembrane region" description="Helical" evidence="2">
    <location>
        <begin position="441"/>
        <end position="462"/>
    </location>
</feature>
<organism evidence="3 4">
    <name type="scientific">Caenorhabditis briggsae</name>
    <dbReference type="NCBI Taxonomy" id="6238"/>
    <lineage>
        <taxon>Eukaryota</taxon>
        <taxon>Metazoa</taxon>
        <taxon>Ecdysozoa</taxon>
        <taxon>Nematoda</taxon>
        <taxon>Chromadorea</taxon>
        <taxon>Rhabditida</taxon>
        <taxon>Rhabditina</taxon>
        <taxon>Rhabditomorpha</taxon>
        <taxon>Rhabditoidea</taxon>
        <taxon>Rhabditidae</taxon>
        <taxon>Peloderinae</taxon>
        <taxon>Caenorhabditis</taxon>
    </lineage>
</organism>
<dbReference type="PANTHER" id="PTHR21650">
    <property type="entry name" value="MEMBRALIN/KINETOCHORE PROTEIN NUF2"/>
    <property type="match status" value="1"/>
</dbReference>
<accession>A0AAE9IWB0</accession>
<feature type="transmembrane region" description="Helical" evidence="2">
    <location>
        <begin position="478"/>
        <end position="495"/>
    </location>
</feature>
<keyword evidence="2" id="KW-1133">Transmembrane helix</keyword>
<protein>
    <recommendedName>
        <fullName evidence="5">Membralin</fullName>
    </recommendedName>
</protein>
<evidence type="ECO:0000256" key="2">
    <source>
        <dbReference type="SAM" id="Phobius"/>
    </source>
</evidence>
<evidence type="ECO:0008006" key="5">
    <source>
        <dbReference type="Google" id="ProtNLM"/>
    </source>
</evidence>
<reference evidence="3 4" key="1">
    <citation type="submission" date="2022-05" db="EMBL/GenBank/DDBJ databases">
        <title>Chromosome-level reference genomes for two strains of Caenorhabditis briggsae: an improved platform for comparative genomics.</title>
        <authorList>
            <person name="Stevens L."/>
            <person name="Andersen E.C."/>
        </authorList>
    </citation>
    <scope>NUCLEOTIDE SEQUENCE [LARGE SCALE GENOMIC DNA]</scope>
    <source>
        <strain evidence="3">QX1410_ONT</strain>
        <tissue evidence="3">Whole-organism</tissue>
    </source>
</reference>
<name>A0AAE9IWB0_CAEBR</name>
<evidence type="ECO:0000256" key="1">
    <source>
        <dbReference type="SAM" id="MobiDB-lite"/>
    </source>
</evidence>
<dbReference type="AlphaFoldDB" id="A0AAE9IWB0"/>
<feature type="region of interest" description="Disordered" evidence="1">
    <location>
        <begin position="32"/>
        <end position="67"/>
    </location>
</feature>
<dbReference type="EMBL" id="CP090892">
    <property type="protein sequence ID" value="ULU08520.1"/>
    <property type="molecule type" value="Genomic_DNA"/>
</dbReference>
<feature type="region of interest" description="Disordered" evidence="1">
    <location>
        <begin position="573"/>
        <end position="619"/>
    </location>
</feature>
<dbReference type="InterPro" id="IPR019144">
    <property type="entry name" value="Membralin"/>
</dbReference>